<dbReference type="InterPro" id="IPR005135">
    <property type="entry name" value="Endo/exonuclease/phosphatase"/>
</dbReference>
<sequence length="988" mass="111689">MIRVFQQNLNHDQTAQDLLLQSARAEGCDILIISDPYWVPNNNSNWVTDTTGRVAVVSVGDYPFQRIIDNQREDFVVVEMRGIVFCSVYLPPVGSDLTVEEYKRKWTEIVSMLPRNRDTVIGGYVNVWSGAWGMERRPNDGERVSRGGVVMDAAAALGLVLLNQGNQSTWIGANGRNSIVDVSFCSPSLVGDNNWRVCDETPSDHNTIKFVVGRVPRQRANYVGHSPVNGGRWSTRFFEKDLFVEILRDQDIFGHVATPEELTQAITVACDGTMPRQPPRRQGRRPVYWWTSEIDRLRSHFYGMQRRFNRARTEEQREERRQIKSDARAALQQAIKLSKDQHKQDLPEQLEPHGFGPAYQIRKQQWEGARVPMERDANKLQFIVNELFLERPPMEWPETEVGGDPQDPVSEEELAEELKEIARSLNPKKAPGDDNIPNMAAAAAILAFPEVFAKSYKQLLEAGTFPDAWKRQQLVLLTKSGKPPGEPSSYRPICLLSVLGKILERLIQRRLTTHLESTGGLSDPQYGFRKGRSTVDAITRVMNNGKVALDKKRKGDRLCAVVTVDVRNALNSANWTAIGQALQRENTPPYFQALLRNYFVGRTLHYDTDEKVVSRTVSAGVPQGSVLGPTLWNVMYDDLLRLPLEGLRADIIGFADDVAFTFLGRTTEQVSALATANLERIERWLRGVGLELAHQKTGFMIFCTHHVPQLAELQAGGHSIQSTETLKYLGVDLCRKQHHSRHLERVANKASRITNALTCLMPNKRGPKSRSRRQLINVGNSIIRYGVATWGRWVLDKETHRKSVQRAHRPGALRVASAFQTVSYDAACVVANTTPLVLLMQEDIRCQDEKVASGGVQSDIRKRQREETMRRWQDQWTTGAGQPGAPGLKTRRLIPDINLWVSRKHGEVDFFLTQLLTGHGFLRSYFVEKGILEGSPNCPECGDAVEDVEHVLFHCPRSDRIRNEMQQRCHSRVTMDNIVSEMCARSDT</sequence>
<dbReference type="InterPro" id="IPR043502">
    <property type="entry name" value="DNA/RNA_pol_sf"/>
</dbReference>
<dbReference type="VEuPathDB" id="VectorBase:AGAMI1_012061"/>
<evidence type="ECO:0000259" key="1">
    <source>
        <dbReference type="PROSITE" id="PS50878"/>
    </source>
</evidence>
<proteinExistence type="predicted"/>
<dbReference type="InterPro" id="IPR000477">
    <property type="entry name" value="RT_dom"/>
</dbReference>
<keyword evidence="2" id="KW-0695">RNA-directed DNA polymerase</keyword>
<dbReference type="SUPFAM" id="SSF56672">
    <property type="entry name" value="DNA/RNA polymerases"/>
    <property type="match status" value="1"/>
</dbReference>
<dbReference type="Gene3D" id="3.60.10.10">
    <property type="entry name" value="Endonuclease/exonuclease/phosphatase"/>
    <property type="match status" value="1"/>
</dbReference>
<dbReference type="CDD" id="cd01650">
    <property type="entry name" value="RT_nLTR_like"/>
    <property type="match status" value="1"/>
</dbReference>
<feature type="domain" description="Reverse transcriptase" evidence="1">
    <location>
        <begin position="458"/>
        <end position="733"/>
    </location>
</feature>
<dbReference type="SUPFAM" id="SSF56219">
    <property type="entry name" value="DNase I-like"/>
    <property type="match status" value="1"/>
</dbReference>
<organism evidence="2">
    <name type="scientific">Anopheles gambiae</name>
    <name type="common">African malaria mosquito</name>
    <dbReference type="NCBI Taxonomy" id="7165"/>
    <lineage>
        <taxon>Eukaryota</taxon>
        <taxon>Metazoa</taxon>
        <taxon>Ecdysozoa</taxon>
        <taxon>Arthropoda</taxon>
        <taxon>Hexapoda</taxon>
        <taxon>Insecta</taxon>
        <taxon>Pterygota</taxon>
        <taxon>Neoptera</taxon>
        <taxon>Endopterygota</taxon>
        <taxon>Diptera</taxon>
        <taxon>Nematocera</taxon>
        <taxon>Culicoidea</taxon>
        <taxon>Culicidae</taxon>
        <taxon>Anophelinae</taxon>
        <taxon>Anopheles</taxon>
    </lineage>
</organism>
<reference evidence="2" key="1">
    <citation type="journal article" date="2003" name="Mol. Biol. Evol.">
        <title>Evolution of target specificity in R1 clade non-LTR retrotransposons.</title>
        <authorList>
            <person name="Kojima K.K."/>
            <person name="Fujiwara H."/>
        </authorList>
    </citation>
    <scope>NUCLEOTIDE SEQUENCE</scope>
</reference>
<name>Q868R8_ANOGA</name>
<dbReference type="CDD" id="cd09077">
    <property type="entry name" value="R1-I-EN"/>
    <property type="match status" value="1"/>
</dbReference>
<protein>
    <submittedName>
        <fullName evidence="2">Reverse transcriptase</fullName>
    </submittedName>
</protein>
<dbReference type="VEuPathDB" id="VectorBase:AGAMI1_005004"/>
<dbReference type="AlphaFoldDB" id="Q868R8"/>
<dbReference type="EMBL" id="AB090818">
    <property type="protein sequence ID" value="BAC57912.1"/>
    <property type="molecule type" value="Genomic_DNA"/>
</dbReference>
<dbReference type="VEuPathDB" id="VectorBase:AGAMI1_012239"/>
<dbReference type="InterPro" id="IPR036691">
    <property type="entry name" value="Endo/exonu/phosph_ase_sf"/>
</dbReference>
<keyword evidence="2" id="KW-0808">Transferase</keyword>
<dbReference type="PANTHER" id="PTHR19446">
    <property type="entry name" value="REVERSE TRANSCRIPTASES"/>
    <property type="match status" value="1"/>
</dbReference>
<dbReference type="PROSITE" id="PS50878">
    <property type="entry name" value="RT_POL"/>
    <property type="match status" value="1"/>
</dbReference>
<evidence type="ECO:0000313" key="2">
    <source>
        <dbReference type="EMBL" id="BAC57912.1"/>
    </source>
</evidence>
<dbReference type="Pfam" id="PF14529">
    <property type="entry name" value="Exo_endo_phos_2"/>
    <property type="match status" value="1"/>
</dbReference>
<dbReference type="GO" id="GO:0003964">
    <property type="term" value="F:RNA-directed DNA polymerase activity"/>
    <property type="evidence" value="ECO:0007669"/>
    <property type="project" value="UniProtKB-KW"/>
</dbReference>
<keyword evidence="2" id="KW-0548">Nucleotidyltransferase</keyword>
<accession>Q868R8</accession>
<dbReference type="Pfam" id="PF00078">
    <property type="entry name" value="RVT_1"/>
    <property type="match status" value="1"/>
</dbReference>